<accession>A0ABY4PKT0</accession>
<feature type="transmembrane region" description="Helical" evidence="2">
    <location>
        <begin position="12"/>
        <end position="30"/>
    </location>
</feature>
<name>A0ABY4PKT0_9ACTN</name>
<organism evidence="3 4">
    <name type="scientific">Streptomyces durmitorensis</name>
    <dbReference type="NCBI Taxonomy" id="319947"/>
    <lineage>
        <taxon>Bacteria</taxon>
        <taxon>Bacillati</taxon>
        <taxon>Actinomycetota</taxon>
        <taxon>Actinomycetes</taxon>
        <taxon>Kitasatosporales</taxon>
        <taxon>Streptomycetaceae</taxon>
        <taxon>Streptomyces</taxon>
    </lineage>
</organism>
<dbReference type="Proteomes" id="UP000829992">
    <property type="component" value="Chromosome"/>
</dbReference>
<evidence type="ECO:0000313" key="3">
    <source>
        <dbReference type="EMBL" id="UQT53990.1"/>
    </source>
</evidence>
<dbReference type="InterPro" id="IPR045513">
    <property type="entry name" value="DUF6479"/>
</dbReference>
<keyword evidence="2" id="KW-1133">Transmembrane helix</keyword>
<gene>
    <name evidence="3" type="ORF">M4V62_02250</name>
</gene>
<keyword evidence="4" id="KW-1185">Reference proteome</keyword>
<dbReference type="Pfam" id="PF20087">
    <property type="entry name" value="DUF6479"/>
    <property type="match status" value="1"/>
</dbReference>
<evidence type="ECO:0000313" key="4">
    <source>
        <dbReference type="Proteomes" id="UP000829992"/>
    </source>
</evidence>
<dbReference type="RefSeq" id="WP_249585488.1">
    <property type="nucleotide sequence ID" value="NZ_BAAAQL010000045.1"/>
</dbReference>
<keyword evidence="2" id="KW-0472">Membrane</keyword>
<feature type="region of interest" description="Disordered" evidence="1">
    <location>
        <begin position="34"/>
        <end position="62"/>
    </location>
</feature>
<feature type="compositionally biased region" description="Basic and acidic residues" evidence="1">
    <location>
        <begin position="49"/>
        <end position="62"/>
    </location>
</feature>
<protein>
    <submittedName>
        <fullName evidence="3">DUF6479 family protein</fullName>
    </submittedName>
</protein>
<evidence type="ECO:0000256" key="1">
    <source>
        <dbReference type="SAM" id="MobiDB-lite"/>
    </source>
</evidence>
<evidence type="ECO:0000256" key="2">
    <source>
        <dbReference type="SAM" id="Phobius"/>
    </source>
</evidence>
<sequence length="62" mass="6890">MPLAASGTSSLMLIIGVVIVVVLLGLFIFGRRQVTRRPDPPQEPQPRADSWEEPHEDPPESR</sequence>
<dbReference type="EMBL" id="CP097289">
    <property type="protein sequence ID" value="UQT53990.1"/>
    <property type="molecule type" value="Genomic_DNA"/>
</dbReference>
<reference evidence="3 4" key="1">
    <citation type="submission" date="2022-05" db="EMBL/GenBank/DDBJ databases">
        <authorList>
            <person name="Zhou X."/>
            <person name="Li K."/>
            <person name="Man Y."/>
        </authorList>
    </citation>
    <scope>NUCLEOTIDE SEQUENCE [LARGE SCALE GENOMIC DNA]</scope>
    <source>
        <strain evidence="3 4">MS405</strain>
    </source>
</reference>
<keyword evidence="2" id="KW-0812">Transmembrane</keyword>
<proteinExistence type="predicted"/>